<accession>A0A655W0Z3</accession>
<sequence length="173" mass="19678">MADEQDRGVIDLIHATQQTQNLRLSDGIHVVGGFICDQQFRFSGNGHRNHHFLTLAIRQLIRVARHDVFVIFDADFVQQSNRLLFPPCETLPPASFEGAKWDGLNQLSSNLFRWIKTGGRLLENHCHIACDHASAFTRGELQQINIAKTHTVSRDAPVFFTDTNNRFRNQALT</sequence>
<protein>
    <submittedName>
        <fullName evidence="1">Uncharacterized protein</fullName>
    </submittedName>
</protein>
<evidence type="ECO:0000313" key="1">
    <source>
        <dbReference type="EMBL" id="CSC15260.1"/>
    </source>
</evidence>
<organism evidence="1 2">
    <name type="scientific">Vibrio cholerae</name>
    <dbReference type="NCBI Taxonomy" id="666"/>
    <lineage>
        <taxon>Bacteria</taxon>
        <taxon>Pseudomonadati</taxon>
        <taxon>Pseudomonadota</taxon>
        <taxon>Gammaproteobacteria</taxon>
        <taxon>Vibrionales</taxon>
        <taxon>Vibrionaceae</taxon>
        <taxon>Vibrio</taxon>
    </lineage>
</organism>
<reference evidence="1 2" key="1">
    <citation type="submission" date="2015-07" db="EMBL/GenBank/DDBJ databases">
        <authorList>
            <consortium name="Pathogen Informatics"/>
        </authorList>
    </citation>
    <scope>NUCLEOTIDE SEQUENCE [LARGE SCALE GENOMIC DNA]</scope>
    <source>
        <strain evidence="1 2">A316</strain>
    </source>
</reference>
<name>A0A655W0Z3_VIBCL</name>
<proteinExistence type="predicted"/>
<gene>
    <name evidence="1" type="ORF">ERS013200_00691</name>
</gene>
<dbReference type="AlphaFoldDB" id="A0A655W0Z3"/>
<dbReference type="EMBL" id="CWQY01000003">
    <property type="protein sequence ID" value="CSC15260.1"/>
    <property type="molecule type" value="Genomic_DNA"/>
</dbReference>
<evidence type="ECO:0000313" key="2">
    <source>
        <dbReference type="Proteomes" id="UP000041770"/>
    </source>
</evidence>
<dbReference type="Proteomes" id="UP000041770">
    <property type="component" value="Unassembled WGS sequence"/>
</dbReference>
<dbReference type="AntiFam" id="ANF00095">
    <property type="entry name" value="Shadow ORF (opposite ABC transporters)"/>
</dbReference>